<dbReference type="PANTHER" id="PTHR22923">
    <property type="entry name" value="CEREBELLIN-RELATED"/>
    <property type="match status" value="1"/>
</dbReference>
<dbReference type="OrthoDB" id="8943647at2759"/>
<keyword evidence="7" id="KW-1185">Reference proteome</keyword>
<evidence type="ECO:0000259" key="6">
    <source>
        <dbReference type="PROSITE" id="PS50871"/>
    </source>
</evidence>
<reference evidence="8" key="1">
    <citation type="submission" date="2025-08" db="UniProtKB">
        <authorList>
            <consortium name="RefSeq"/>
        </authorList>
    </citation>
    <scope>IDENTIFICATION</scope>
</reference>
<dbReference type="SMART" id="SM00110">
    <property type="entry name" value="C1Q"/>
    <property type="match status" value="1"/>
</dbReference>
<keyword evidence="3 5" id="KW-0732">Signal</keyword>
<dbReference type="KEGG" id="char:116223094"/>
<dbReference type="RefSeq" id="XP_042565535.1">
    <property type="nucleotide sequence ID" value="XM_042709601.1"/>
</dbReference>
<keyword evidence="2" id="KW-0964">Secreted</keyword>
<name>A0A8M1KSD1_CLUHA</name>
<dbReference type="PROSITE" id="PS50871">
    <property type="entry name" value="C1Q"/>
    <property type="match status" value="1"/>
</dbReference>
<organism evidence="7 8">
    <name type="scientific">Clupea harengus</name>
    <name type="common">Atlantic herring</name>
    <dbReference type="NCBI Taxonomy" id="7950"/>
    <lineage>
        <taxon>Eukaryota</taxon>
        <taxon>Metazoa</taxon>
        <taxon>Chordata</taxon>
        <taxon>Craniata</taxon>
        <taxon>Vertebrata</taxon>
        <taxon>Euteleostomi</taxon>
        <taxon>Actinopterygii</taxon>
        <taxon>Neopterygii</taxon>
        <taxon>Teleostei</taxon>
        <taxon>Clupei</taxon>
        <taxon>Clupeiformes</taxon>
        <taxon>Clupeoidei</taxon>
        <taxon>Clupeidae</taxon>
        <taxon>Clupea</taxon>
    </lineage>
</organism>
<feature type="coiled-coil region" evidence="4">
    <location>
        <begin position="63"/>
        <end position="132"/>
    </location>
</feature>
<dbReference type="GeneID" id="116223094"/>
<protein>
    <submittedName>
        <fullName evidence="8">Multimerin-2-like</fullName>
    </submittedName>
</protein>
<evidence type="ECO:0000256" key="1">
    <source>
        <dbReference type="ARBA" id="ARBA00004613"/>
    </source>
</evidence>
<sequence length="270" mass="29178">MLNMKTPGAVLLLLWSGLVVVAAESGGLQDEATGADPAYPQQNSLSEVHAVLREMAALIAEQRVEFRLTKAQIETQIEELKKENGASVVNLSAAEARLSASERTVEEQRAQLKELKDSNTDMNNKLKQLQSISEDSKVAFSASFSVSANKHIGPFNTETALVFNHVFINIGSAYHPNTGVFTAPVRGVYQFRYHIFAGGAHGAGANLQRNGQHVVAAYNHKAPHDINTSQGVSLLLEVGDTVGLRLGQGAWVSAYTGHYTTFSGQLLFLM</sequence>
<dbReference type="InterPro" id="IPR001073">
    <property type="entry name" value="C1q_dom"/>
</dbReference>
<keyword evidence="4" id="KW-0175">Coiled coil</keyword>
<dbReference type="Proteomes" id="UP000515152">
    <property type="component" value="Chromosome 13"/>
</dbReference>
<evidence type="ECO:0000256" key="2">
    <source>
        <dbReference type="ARBA" id="ARBA00022525"/>
    </source>
</evidence>
<dbReference type="PANTHER" id="PTHR22923:SF102">
    <property type="entry name" value="CEREBELLIN 13-RELATED"/>
    <property type="match status" value="1"/>
</dbReference>
<feature type="domain" description="C1q" evidence="6">
    <location>
        <begin position="133"/>
        <end position="270"/>
    </location>
</feature>
<dbReference type="InterPro" id="IPR050822">
    <property type="entry name" value="Cerebellin_Synaptic_Org"/>
</dbReference>
<proteinExistence type="predicted"/>
<dbReference type="AlphaFoldDB" id="A0A8M1KSD1"/>
<evidence type="ECO:0000256" key="4">
    <source>
        <dbReference type="SAM" id="Coils"/>
    </source>
</evidence>
<evidence type="ECO:0000313" key="7">
    <source>
        <dbReference type="Proteomes" id="UP000515152"/>
    </source>
</evidence>
<feature type="signal peptide" evidence="5">
    <location>
        <begin position="1"/>
        <end position="23"/>
    </location>
</feature>
<gene>
    <name evidence="8" type="primary">LOC116223094</name>
</gene>
<dbReference type="GO" id="GO:0005576">
    <property type="term" value="C:extracellular region"/>
    <property type="evidence" value="ECO:0007669"/>
    <property type="project" value="UniProtKB-SubCell"/>
</dbReference>
<accession>A0A8M1KSD1</accession>
<evidence type="ECO:0000256" key="3">
    <source>
        <dbReference type="ARBA" id="ARBA00022729"/>
    </source>
</evidence>
<dbReference type="Pfam" id="PF00386">
    <property type="entry name" value="C1q"/>
    <property type="match status" value="1"/>
</dbReference>
<evidence type="ECO:0000256" key="5">
    <source>
        <dbReference type="SAM" id="SignalP"/>
    </source>
</evidence>
<comment type="subcellular location">
    <subcellularLocation>
        <location evidence="1">Secreted</location>
    </subcellularLocation>
</comment>
<evidence type="ECO:0000313" key="8">
    <source>
        <dbReference type="RefSeq" id="XP_042565535.1"/>
    </source>
</evidence>
<feature type="chain" id="PRO_5035437068" evidence="5">
    <location>
        <begin position="24"/>
        <end position="270"/>
    </location>
</feature>